<dbReference type="PANTHER" id="PTHR46803:SF2">
    <property type="entry name" value="E3 UBIQUITIN-PROTEIN LIGASE CHIP"/>
    <property type="match status" value="1"/>
</dbReference>
<dbReference type="Proteomes" id="UP000663891">
    <property type="component" value="Unassembled WGS sequence"/>
</dbReference>
<dbReference type="InterPro" id="IPR012446">
    <property type="entry name" value="CRAC_channel"/>
</dbReference>
<sequence length="515" mass="60086">MDVEQPYTKNPLKRRRLLFSKAKLKAVSRTSALLSGFAMVAMVEISLDDHKNAKGSAPLLVVYSVITCLLVGVHLLALMISTCILPQLEADSLIGYEEYESHETMHIYIELAWILSTGFGIFLFLVEIAIVCWVKFYYVTRPAAIATTIVIVPVIILFCIFSLHFYRRLVSFKLSRHQDELNEIETTLTVGNKNFLQKKYNDAIHCYNQALKQNGEKATYYVNRALCYIKLKQWDKVYQDARHCLDLDPNYIKAHAYLGQYYLEQQRYDEAIACFKQALELAKIQNKNFGDEIQRLLRYAQKRRFSLMEQKRIENEISLQTYLRSLIQTDKEQRMQLYIEKYLDEKETESTTTASQMILKQYLSKIMSYPNQQTTTTTNLSSSISINPTIHNNEINIAVDQQLEQALDDIEQFSNQSLNEMNNLFNEVDIRRKRREIPEYLTCKLCYDLMKDPVITPFGITYCRSCIEENLYKVSHLDPIANKPLVVEQLINNLVLKEIIEKFIKENEWVNSECF</sequence>
<dbReference type="InterPro" id="IPR038350">
    <property type="entry name" value="Orai_sf"/>
</dbReference>
<feature type="repeat" description="TPR" evidence="11">
    <location>
        <begin position="218"/>
        <end position="251"/>
    </location>
</feature>
<evidence type="ECO:0000313" key="15">
    <source>
        <dbReference type="Proteomes" id="UP000663891"/>
    </source>
</evidence>
<feature type="transmembrane region" description="Helical" evidence="12">
    <location>
        <begin position="144"/>
        <end position="166"/>
    </location>
</feature>
<dbReference type="EC" id="2.3.2.27" evidence="4"/>
<evidence type="ECO:0000256" key="7">
    <source>
        <dbReference type="ARBA" id="ARBA00022737"/>
    </source>
</evidence>
<evidence type="ECO:0000256" key="3">
    <source>
        <dbReference type="ARBA" id="ARBA00008062"/>
    </source>
</evidence>
<gene>
    <name evidence="14" type="ORF">VCS650_LOCUS15431</name>
</gene>
<dbReference type="Gene3D" id="6.10.140.2020">
    <property type="match status" value="1"/>
</dbReference>
<protein>
    <recommendedName>
        <fullName evidence="4">RING-type E3 ubiquitin transferase</fullName>
        <ecNumber evidence="4">2.3.2.27</ecNumber>
    </recommendedName>
</protein>
<evidence type="ECO:0000256" key="2">
    <source>
        <dbReference type="ARBA" id="ARBA00004141"/>
    </source>
</evidence>
<evidence type="ECO:0000256" key="1">
    <source>
        <dbReference type="ARBA" id="ARBA00000900"/>
    </source>
</evidence>
<comment type="caution">
    <text evidence="14">The sequence shown here is derived from an EMBL/GenBank/DDBJ whole genome shotgun (WGS) entry which is preliminary data.</text>
</comment>
<feature type="domain" description="U-box" evidence="13">
    <location>
        <begin position="436"/>
        <end position="510"/>
    </location>
</feature>
<keyword evidence="11" id="KW-0802">TPR repeat</keyword>
<evidence type="ECO:0000256" key="9">
    <source>
        <dbReference type="ARBA" id="ARBA00022989"/>
    </source>
</evidence>
<dbReference type="EMBL" id="CAJNON010000133">
    <property type="protein sequence ID" value="CAF1014117.1"/>
    <property type="molecule type" value="Genomic_DNA"/>
</dbReference>
<comment type="similarity">
    <text evidence="3">Belongs to the Orai family.</text>
</comment>
<comment type="catalytic activity">
    <reaction evidence="1">
        <text>S-ubiquitinyl-[E2 ubiquitin-conjugating enzyme]-L-cysteine + [acceptor protein]-L-lysine = [E2 ubiquitin-conjugating enzyme]-L-cysteine + N(6)-ubiquitinyl-[acceptor protein]-L-lysine.</text>
        <dbReference type="EC" id="2.3.2.27"/>
    </reaction>
</comment>
<dbReference type="Gene3D" id="1.25.40.10">
    <property type="entry name" value="Tetratricopeptide repeat domain"/>
    <property type="match status" value="1"/>
</dbReference>
<dbReference type="PANTHER" id="PTHR46803">
    <property type="entry name" value="E3 UBIQUITIN-PROTEIN LIGASE CHIP"/>
    <property type="match status" value="1"/>
</dbReference>
<dbReference type="GO" id="GO:0006515">
    <property type="term" value="P:protein quality control for misfolded or incompletely synthesized proteins"/>
    <property type="evidence" value="ECO:0007669"/>
    <property type="project" value="TreeGrafter"/>
</dbReference>
<evidence type="ECO:0000313" key="14">
    <source>
        <dbReference type="EMBL" id="CAF1014117.1"/>
    </source>
</evidence>
<dbReference type="InterPro" id="IPR019734">
    <property type="entry name" value="TPR_rpt"/>
</dbReference>
<dbReference type="Pfam" id="PF04564">
    <property type="entry name" value="U-box"/>
    <property type="match status" value="1"/>
</dbReference>
<dbReference type="InterPro" id="IPR003613">
    <property type="entry name" value="Ubox_domain"/>
</dbReference>
<evidence type="ECO:0000256" key="4">
    <source>
        <dbReference type="ARBA" id="ARBA00012483"/>
    </source>
</evidence>
<feature type="transmembrane region" description="Helical" evidence="12">
    <location>
        <begin position="59"/>
        <end position="86"/>
    </location>
</feature>
<keyword evidence="7" id="KW-0677">Repeat</keyword>
<dbReference type="Pfam" id="PF12895">
    <property type="entry name" value="ANAPC3"/>
    <property type="match status" value="1"/>
</dbReference>
<dbReference type="InterPro" id="IPR041312">
    <property type="entry name" value="CHIP_TPR_N"/>
</dbReference>
<evidence type="ECO:0000256" key="5">
    <source>
        <dbReference type="ARBA" id="ARBA00022679"/>
    </source>
</evidence>
<dbReference type="Pfam" id="PF07856">
    <property type="entry name" value="Orai-1"/>
    <property type="match status" value="1"/>
</dbReference>
<organism evidence="14 15">
    <name type="scientific">Adineta steineri</name>
    <dbReference type="NCBI Taxonomy" id="433720"/>
    <lineage>
        <taxon>Eukaryota</taxon>
        <taxon>Metazoa</taxon>
        <taxon>Spiralia</taxon>
        <taxon>Gnathifera</taxon>
        <taxon>Rotifera</taxon>
        <taxon>Eurotatoria</taxon>
        <taxon>Bdelloidea</taxon>
        <taxon>Adinetida</taxon>
        <taxon>Adinetidae</taxon>
        <taxon>Adineta</taxon>
    </lineage>
</organism>
<dbReference type="OrthoDB" id="629492at2759"/>
<comment type="subcellular location">
    <subcellularLocation>
        <location evidence="2">Membrane</location>
        <topology evidence="2">Multi-pass membrane protein</topology>
    </subcellularLocation>
</comment>
<keyword evidence="6 12" id="KW-0812">Transmembrane</keyword>
<dbReference type="Pfam" id="PF18391">
    <property type="entry name" value="CHIP_TPR_N"/>
    <property type="match status" value="1"/>
</dbReference>
<dbReference type="InterPro" id="IPR011990">
    <property type="entry name" value="TPR-like_helical_dom_sf"/>
</dbReference>
<keyword evidence="10 12" id="KW-0472">Membrane</keyword>
<dbReference type="InterPro" id="IPR013083">
    <property type="entry name" value="Znf_RING/FYVE/PHD"/>
</dbReference>
<evidence type="ECO:0000256" key="11">
    <source>
        <dbReference type="PROSITE-ProRule" id="PRU00339"/>
    </source>
</evidence>
<dbReference type="GO" id="GO:0045862">
    <property type="term" value="P:positive regulation of proteolysis"/>
    <property type="evidence" value="ECO:0007669"/>
    <property type="project" value="TreeGrafter"/>
</dbReference>
<dbReference type="PROSITE" id="PS50293">
    <property type="entry name" value="TPR_REGION"/>
    <property type="match status" value="1"/>
</dbReference>
<evidence type="ECO:0000256" key="10">
    <source>
        <dbReference type="ARBA" id="ARBA00023136"/>
    </source>
</evidence>
<dbReference type="GO" id="GO:0000209">
    <property type="term" value="P:protein polyubiquitination"/>
    <property type="evidence" value="ECO:0007669"/>
    <property type="project" value="TreeGrafter"/>
</dbReference>
<dbReference type="SMART" id="SM00504">
    <property type="entry name" value="Ubox"/>
    <property type="match status" value="1"/>
</dbReference>
<dbReference type="GO" id="GO:0061630">
    <property type="term" value="F:ubiquitin protein ligase activity"/>
    <property type="evidence" value="ECO:0007669"/>
    <property type="project" value="UniProtKB-EC"/>
</dbReference>
<dbReference type="SUPFAM" id="SSF57850">
    <property type="entry name" value="RING/U-box"/>
    <property type="match status" value="1"/>
</dbReference>
<evidence type="ECO:0000256" key="8">
    <source>
        <dbReference type="ARBA" id="ARBA00022786"/>
    </source>
</evidence>
<dbReference type="PROSITE" id="PS50005">
    <property type="entry name" value="TPR"/>
    <property type="match status" value="2"/>
</dbReference>
<keyword evidence="9 12" id="KW-1133">Transmembrane helix</keyword>
<evidence type="ECO:0000256" key="12">
    <source>
        <dbReference type="SAM" id="Phobius"/>
    </source>
</evidence>
<reference evidence="14" key="1">
    <citation type="submission" date="2021-02" db="EMBL/GenBank/DDBJ databases">
        <authorList>
            <person name="Nowell W R."/>
        </authorList>
    </citation>
    <scope>NUCLEOTIDE SEQUENCE</scope>
</reference>
<dbReference type="GO" id="GO:0051087">
    <property type="term" value="F:protein-folding chaperone binding"/>
    <property type="evidence" value="ECO:0007669"/>
    <property type="project" value="TreeGrafter"/>
</dbReference>
<dbReference type="Gene3D" id="1.20.140.140">
    <property type="entry name" value="Calcium release-activated calcium channel protein Orai"/>
    <property type="match status" value="1"/>
</dbReference>
<keyword evidence="8" id="KW-0833">Ubl conjugation pathway</keyword>
<dbReference type="GO" id="GO:0030018">
    <property type="term" value="C:Z disc"/>
    <property type="evidence" value="ECO:0007669"/>
    <property type="project" value="TreeGrafter"/>
</dbReference>
<dbReference type="GO" id="GO:0071218">
    <property type="term" value="P:cellular response to misfolded protein"/>
    <property type="evidence" value="ECO:0007669"/>
    <property type="project" value="TreeGrafter"/>
</dbReference>
<dbReference type="Gene3D" id="3.30.40.10">
    <property type="entry name" value="Zinc/RING finger domain, C3HC4 (zinc finger)"/>
    <property type="match status" value="1"/>
</dbReference>
<name>A0A814HWK6_9BILA</name>
<dbReference type="AlphaFoldDB" id="A0A814HWK6"/>
<keyword evidence="5" id="KW-0808">Transferase</keyword>
<dbReference type="SUPFAM" id="SSF48452">
    <property type="entry name" value="TPR-like"/>
    <property type="match status" value="1"/>
</dbReference>
<feature type="transmembrane region" description="Helical" evidence="12">
    <location>
        <begin position="107"/>
        <end position="138"/>
    </location>
</feature>
<evidence type="ECO:0000259" key="13">
    <source>
        <dbReference type="PROSITE" id="PS51698"/>
    </source>
</evidence>
<dbReference type="SMART" id="SM00028">
    <property type="entry name" value="TPR"/>
    <property type="match status" value="3"/>
</dbReference>
<feature type="repeat" description="TPR" evidence="11">
    <location>
        <begin position="252"/>
        <end position="285"/>
    </location>
</feature>
<proteinExistence type="inferred from homology"/>
<dbReference type="GO" id="GO:0043161">
    <property type="term" value="P:proteasome-mediated ubiquitin-dependent protein catabolic process"/>
    <property type="evidence" value="ECO:0007669"/>
    <property type="project" value="TreeGrafter"/>
</dbReference>
<dbReference type="GO" id="GO:0016020">
    <property type="term" value="C:membrane"/>
    <property type="evidence" value="ECO:0007669"/>
    <property type="project" value="UniProtKB-SubCell"/>
</dbReference>
<dbReference type="PROSITE" id="PS51698">
    <property type="entry name" value="U_BOX"/>
    <property type="match status" value="1"/>
</dbReference>
<evidence type="ECO:0000256" key="6">
    <source>
        <dbReference type="ARBA" id="ARBA00022692"/>
    </source>
</evidence>
<accession>A0A814HWK6</accession>